<keyword evidence="1" id="KW-1133">Transmembrane helix</keyword>
<dbReference type="RefSeq" id="WP_137640438.1">
    <property type="nucleotide sequence ID" value="NZ_BJDK01000020.1"/>
</dbReference>
<keyword evidence="1" id="KW-0812">Transmembrane</keyword>
<dbReference type="Proteomes" id="UP001596253">
    <property type="component" value="Unassembled WGS sequence"/>
</dbReference>
<organism evidence="2 3">
    <name type="scientific">Lactiplantibacillus dongliensis</name>
    <dbReference type="NCBI Taxonomy" id="2559919"/>
    <lineage>
        <taxon>Bacteria</taxon>
        <taxon>Bacillati</taxon>
        <taxon>Bacillota</taxon>
        <taxon>Bacilli</taxon>
        <taxon>Lactobacillales</taxon>
        <taxon>Lactobacillaceae</taxon>
        <taxon>Lactiplantibacillus</taxon>
    </lineage>
</organism>
<keyword evidence="1" id="KW-0472">Membrane</keyword>
<reference evidence="3" key="1">
    <citation type="journal article" date="2019" name="Int. J. Syst. Evol. Microbiol.">
        <title>The Global Catalogue of Microorganisms (GCM) 10K type strain sequencing project: providing services to taxonomists for standard genome sequencing and annotation.</title>
        <authorList>
            <consortium name="The Broad Institute Genomics Platform"/>
            <consortium name="The Broad Institute Genome Sequencing Center for Infectious Disease"/>
            <person name="Wu L."/>
            <person name="Ma J."/>
        </authorList>
    </citation>
    <scope>NUCLEOTIDE SEQUENCE [LARGE SCALE GENOMIC DNA]</scope>
    <source>
        <strain evidence="3">CCM 8932</strain>
    </source>
</reference>
<keyword evidence="3" id="KW-1185">Reference proteome</keyword>
<evidence type="ECO:0000256" key="1">
    <source>
        <dbReference type="SAM" id="Phobius"/>
    </source>
</evidence>
<sequence>MQVAGQFLATVGWLGLALIVSELVATGIYLVGQWLGYRLSGSQVVLVAGFRYQLAHVNGHWHWQRPLTSYPHLVALPPTDAKRFNYASICFSGGLFSLLTVIISLVTMAQVTVTFNLWLMVVVIWIWVNTLKAGQLLPMMLHGRPTGALDFKTARASNAALTAAYVTQLAAATTVMTGSVATLPVDAILMPTGGDRQNYLVVRQAWVTLQWGLQHGLQLPDLLAGLDRLAPSFNTLPPADLAVYLDATIYWNLIANRPGAQLIGWYQDAGAQRLRQRYTPLTQYKLQAVYTWRVDHQAAPALALIDRGLIQAKRVAATTEIEWLKALRTKIQTSGKD</sequence>
<name>A0ABW1R9G8_9LACO</name>
<feature type="transmembrane region" description="Helical" evidence="1">
    <location>
        <begin position="12"/>
        <end position="32"/>
    </location>
</feature>
<gene>
    <name evidence="2" type="ORF">ACFP3T_14130</name>
</gene>
<evidence type="ECO:0008006" key="4">
    <source>
        <dbReference type="Google" id="ProtNLM"/>
    </source>
</evidence>
<proteinExistence type="predicted"/>
<dbReference type="EMBL" id="JBHSSD010000060">
    <property type="protein sequence ID" value="MFC6165804.1"/>
    <property type="molecule type" value="Genomic_DNA"/>
</dbReference>
<feature type="transmembrane region" description="Helical" evidence="1">
    <location>
        <begin position="115"/>
        <end position="134"/>
    </location>
</feature>
<evidence type="ECO:0000313" key="3">
    <source>
        <dbReference type="Proteomes" id="UP001596253"/>
    </source>
</evidence>
<evidence type="ECO:0000313" key="2">
    <source>
        <dbReference type="EMBL" id="MFC6165804.1"/>
    </source>
</evidence>
<feature type="transmembrane region" description="Helical" evidence="1">
    <location>
        <begin position="86"/>
        <end position="109"/>
    </location>
</feature>
<accession>A0ABW1R9G8</accession>
<comment type="caution">
    <text evidence="2">The sequence shown here is derived from an EMBL/GenBank/DDBJ whole genome shotgun (WGS) entry which is preliminary data.</text>
</comment>
<protein>
    <recommendedName>
        <fullName evidence="4">Integral membrane protein</fullName>
    </recommendedName>
</protein>